<keyword evidence="5 6" id="KW-0472">Membrane</keyword>
<proteinExistence type="inferred from homology"/>
<accession>A0A252ATW5</accession>
<evidence type="ECO:0000256" key="2">
    <source>
        <dbReference type="ARBA" id="ARBA00022475"/>
    </source>
</evidence>
<evidence type="ECO:0000313" key="9">
    <source>
        <dbReference type="Proteomes" id="UP000194641"/>
    </source>
</evidence>
<comment type="similarity">
    <text evidence="6">Belongs to the TVP38/TMEM64 family.</text>
</comment>
<protein>
    <recommendedName>
        <fullName evidence="6">TVP38/TMEM64 family membrane protein</fullName>
    </recommendedName>
</protein>
<evidence type="ECO:0000313" key="8">
    <source>
        <dbReference type="EMBL" id="OUI93730.1"/>
    </source>
</evidence>
<gene>
    <name evidence="8" type="ORF">HK17_07105</name>
</gene>
<evidence type="ECO:0000256" key="4">
    <source>
        <dbReference type="ARBA" id="ARBA00022989"/>
    </source>
</evidence>
<feature type="transmembrane region" description="Helical" evidence="6">
    <location>
        <begin position="20"/>
        <end position="39"/>
    </location>
</feature>
<reference evidence="9" key="1">
    <citation type="submission" date="2014-06" db="EMBL/GenBank/DDBJ databases">
        <authorList>
            <person name="Winans N.J."/>
            <person name="Newell P.D."/>
            <person name="Douglas A.E."/>
        </authorList>
    </citation>
    <scope>NUCLEOTIDE SEQUENCE [LARGE SCALE GENOMIC DNA]</scope>
</reference>
<keyword evidence="2 6" id="KW-1003">Cell membrane</keyword>
<feature type="transmembrane region" description="Helical" evidence="6">
    <location>
        <begin position="200"/>
        <end position="218"/>
    </location>
</feature>
<dbReference type="AlphaFoldDB" id="A0A252ATW5"/>
<feature type="transmembrane region" description="Helical" evidence="6">
    <location>
        <begin position="93"/>
        <end position="113"/>
    </location>
</feature>
<dbReference type="RefSeq" id="WP_086659420.1">
    <property type="nucleotide sequence ID" value="NZ_JBJJWX010000003.1"/>
</dbReference>
<feature type="domain" description="VTT" evidence="7">
    <location>
        <begin position="75"/>
        <end position="190"/>
    </location>
</feature>
<keyword evidence="3 6" id="KW-0812">Transmembrane</keyword>
<comment type="caution">
    <text evidence="8">The sequence shown here is derived from an EMBL/GenBank/DDBJ whole genome shotgun (WGS) entry which is preliminary data.</text>
</comment>
<comment type="caution">
    <text evidence="6">Lacks conserved residue(s) required for the propagation of feature annotation.</text>
</comment>
<keyword evidence="4 6" id="KW-1133">Transmembrane helix</keyword>
<organism evidence="8 9">
    <name type="scientific">Acetobacter indonesiensis</name>
    <dbReference type="NCBI Taxonomy" id="104101"/>
    <lineage>
        <taxon>Bacteria</taxon>
        <taxon>Pseudomonadati</taxon>
        <taxon>Pseudomonadota</taxon>
        <taxon>Alphaproteobacteria</taxon>
        <taxon>Acetobacterales</taxon>
        <taxon>Acetobacteraceae</taxon>
        <taxon>Acetobacter</taxon>
    </lineage>
</organism>
<dbReference type="PANTHER" id="PTHR12677:SF59">
    <property type="entry name" value="GOLGI APPARATUS MEMBRANE PROTEIN TVP38-RELATED"/>
    <property type="match status" value="1"/>
</dbReference>
<dbReference type="Proteomes" id="UP000194641">
    <property type="component" value="Unassembled WGS sequence"/>
</dbReference>
<dbReference type="EMBL" id="JOPA01000020">
    <property type="protein sequence ID" value="OUI93730.1"/>
    <property type="molecule type" value="Genomic_DNA"/>
</dbReference>
<sequence length="238" mass="25526">MEQPDRATRLSDTSPVTRFLRPLLMLGLLVAGALLMRNIPALHHMLDSTVLLRDGIKGRMMFLAGASLWCAFGLPRQVAGFAAGLAYGVGEGTLMITLASTLGCVAGFFWARWGGQAWARARLGTRFARLDAMLSQQPFISILTLRLLPVGSALLLNLLGGVSGMKVLPFIAATVLGGLPQNLVAVLLGSGIRVDATWQAVLGGGLFIVSALFGMWLWRKARITALMPESQEKSERPV</sequence>
<dbReference type="Pfam" id="PF09335">
    <property type="entry name" value="VTT_dom"/>
    <property type="match status" value="1"/>
</dbReference>
<evidence type="ECO:0000256" key="3">
    <source>
        <dbReference type="ARBA" id="ARBA00022692"/>
    </source>
</evidence>
<evidence type="ECO:0000256" key="5">
    <source>
        <dbReference type="ARBA" id="ARBA00023136"/>
    </source>
</evidence>
<dbReference type="PANTHER" id="PTHR12677">
    <property type="entry name" value="GOLGI APPARATUS MEMBRANE PROTEIN TVP38-RELATED"/>
    <property type="match status" value="1"/>
</dbReference>
<evidence type="ECO:0000259" key="7">
    <source>
        <dbReference type="Pfam" id="PF09335"/>
    </source>
</evidence>
<name>A0A252ATW5_9PROT</name>
<comment type="subcellular location">
    <subcellularLocation>
        <location evidence="1 6">Cell membrane</location>
        <topology evidence="1 6">Multi-pass membrane protein</topology>
    </subcellularLocation>
</comment>
<evidence type="ECO:0000256" key="1">
    <source>
        <dbReference type="ARBA" id="ARBA00004651"/>
    </source>
</evidence>
<dbReference type="InterPro" id="IPR032816">
    <property type="entry name" value="VTT_dom"/>
</dbReference>
<dbReference type="InterPro" id="IPR015414">
    <property type="entry name" value="TMEM64"/>
</dbReference>
<dbReference type="GO" id="GO:0005886">
    <property type="term" value="C:plasma membrane"/>
    <property type="evidence" value="ECO:0007669"/>
    <property type="project" value="UniProtKB-SubCell"/>
</dbReference>
<evidence type="ECO:0000256" key="6">
    <source>
        <dbReference type="RuleBase" id="RU366058"/>
    </source>
</evidence>